<dbReference type="AlphaFoldDB" id="A0A0D5NL77"/>
<dbReference type="InterPro" id="IPR002912">
    <property type="entry name" value="ACT_dom"/>
</dbReference>
<evidence type="ECO:0000313" key="3">
    <source>
        <dbReference type="Proteomes" id="UP000032633"/>
    </source>
</evidence>
<feature type="domain" description="ACT" evidence="1">
    <location>
        <begin position="8"/>
        <end position="85"/>
    </location>
</feature>
<dbReference type="STRING" id="1126833.VN24_17490"/>
<keyword evidence="3" id="KW-1185">Reference proteome</keyword>
<name>A0A0D5NL77_9BACL</name>
<organism evidence="2 3">
    <name type="scientific">Paenibacillus beijingensis</name>
    <dbReference type="NCBI Taxonomy" id="1126833"/>
    <lineage>
        <taxon>Bacteria</taxon>
        <taxon>Bacillati</taxon>
        <taxon>Bacillota</taxon>
        <taxon>Bacilli</taxon>
        <taxon>Bacillales</taxon>
        <taxon>Paenibacillaceae</taxon>
        <taxon>Paenibacillus</taxon>
    </lineage>
</organism>
<dbReference type="InterPro" id="IPR045865">
    <property type="entry name" value="ACT-like_dom_sf"/>
</dbReference>
<reference evidence="3" key="2">
    <citation type="submission" date="2015-03" db="EMBL/GenBank/DDBJ databases">
        <title>Genome sequence of Paenibacillus beijingensis strain DSM 24997T.</title>
        <authorList>
            <person name="Kwak Y."/>
            <person name="Shin J.-H."/>
        </authorList>
    </citation>
    <scope>NUCLEOTIDE SEQUENCE [LARGE SCALE GENOMIC DNA]</scope>
    <source>
        <strain evidence="3">DSM 24997</strain>
    </source>
</reference>
<accession>A0A0D5NL77</accession>
<proteinExistence type="predicted"/>
<dbReference type="Pfam" id="PF13710">
    <property type="entry name" value="ACT_5"/>
    <property type="match status" value="1"/>
</dbReference>
<protein>
    <recommendedName>
        <fullName evidence="1">ACT domain-containing protein</fullName>
    </recommendedName>
</protein>
<dbReference type="KEGG" id="pbj:VN24_17490"/>
<dbReference type="Gene3D" id="3.30.70.260">
    <property type="match status" value="1"/>
</dbReference>
<evidence type="ECO:0000313" key="2">
    <source>
        <dbReference type="EMBL" id="AJY76021.1"/>
    </source>
</evidence>
<dbReference type="HOGENOM" id="CLU_2383366_0_0_9"/>
<dbReference type="EMBL" id="CP011058">
    <property type="protein sequence ID" value="AJY76021.1"/>
    <property type="molecule type" value="Genomic_DNA"/>
</dbReference>
<gene>
    <name evidence="2" type="ORF">VN24_17490</name>
</gene>
<dbReference type="SUPFAM" id="SSF55021">
    <property type="entry name" value="ACT-like"/>
    <property type="match status" value="1"/>
</dbReference>
<dbReference type="PATRIC" id="fig|1126833.4.peg.3841"/>
<sequence length="94" mass="10784">MRVSNQQTLTVLMKRREEVLLRITGLFVRRSLEIESLKLECKVTPNDGVLWHMTVTARAEEREWKQLILRLLKLIDVLSVNGSGLGAALNRKAE</sequence>
<dbReference type="RefSeq" id="WP_045671449.1">
    <property type="nucleotide sequence ID" value="NZ_CP011058.1"/>
</dbReference>
<reference evidence="2 3" key="1">
    <citation type="journal article" date="2015" name="J. Biotechnol.">
        <title>Complete genome sequence of Paenibacillus beijingensis 7188(T) (=DSM 24997(T)), a novel rhizobacterium from jujube garden soil.</title>
        <authorList>
            <person name="Kwak Y."/>
            <person name="Shin J.H."/>
        </authorList>
    </citation>
    <scope>NUCLEOTIDE SEQUENCE [LARGE SCALE GENOMIC DNA]</scope>
    <source>
        <strain evidence="2 3">DSM 24997</strain>
    </source>
</reference>
<dbReference type="Proteomes" id="UP000032633">
    <property type="component" value="Chromosome"/>
</dbReference>
<dbReference type="PROSITE" id="PS51671">
    <property type="entry name" value="ACT"/>
    <property type="match status" value="1"/>
</dbReference>
<evidence type="ECO:0000259" key="1">
    <source>
        <dbReference type="PROSITE" id="PS51671"/>
    </source>
</evidence>